<reference evidence="1 2" key="1">
    <citation type="journal article" date="2024" name="Nat. Commun.">
        <title>Phylogenomics reveals the evolutionary origins of lichenization in chlorophyte algae.</title>
        <authorList>
            <person name="Puginier C."/>
            <person name="Libourel C."/>
            <person name="Otte J."/>
            <person name="Skaloud P."/>
            <person name="Haon M."/>
            <person name="Grisel S."/>
            <person name="Petersen M."/>
            <person name="Berrin J.G."/>
            <person name="Delaux P.M."/>
            <person name="Dal Grande F."/>
            <person name="Keller J."/>
        </authorList>
    </citation>
    <scope>NUCLEOTIDE SEQUENCE [LARGE SCALE GENOMIC DNA]</scope>
    <source>
        <strain evidence="1 2">SAG 216-7</strain>
    </source>
</reference>
<proteinExistence type="predicted"/>
<evidence type="ECO:0000313" key="2">
    <source>
        <dbReference type="Proteomes" id="UP001491310"/>
    </source>
</evidence>
<evidence type="ECO:0000313" key="1">
    <source>
        <dbReference type="EMBL" id="KAK9907376.1"/>
    </source>
</evidence>
<accession>A0ABR2YL23</accession>
<name>A0ABR2YL23_9CHLO</name>
<protein>
    <submittedName>
        <fullName evidence="1">Uncharacterized protein</fullName>
    </submittedName>
</protein>
<gene>
    <name evidence="1" type="ORF">WJX75_002467</name>
</gene>
<organism evidence="1 2">
    <name type="scientific">Coccomyxa subellipsoidea</name>
    <dbReference type="NCBI Taxonomy" id="248742"/>
    <lineage>
        <taxon>Eukaryota</taxon>
        <taxon>Viridiplantae</taxon>
        <taxon>Chlorophyta</taxon>
        <taxon>core chlorophytes</taxon>
        <taxon>Trebouxiophyceae</taxon>
        <taxon>Trebouxiophyceae incertae sedis</taxon>
        <taxon>Coccomyxaceae</taxon>
        <taxon>Coccomyxa</taxon>
    </lineage>
</organism>
<keyword evidence="2" id="KW-1185">Reference proteome</keyword>
<dbReference type="Proteomes" id="UP001491310">
    <property type="component" value="Unassembled WGS sequence"/>
</dbReference>
<comment type="caution">
    <text evidence="1">The sequence shown here is derived from an EMBL/GenBank/DDBJ whole genome shotgun (WGS) entry which is preliminary data.</text>
</comment>
<dbReference type="EMBL" id="JALJOT010000009">
    <property type="protein sequence ID" value="KAK9907376.1"/>
    <property type="molecule type" value="Genomic_DNA"/>
</dbReference>
<sequence>MVSLRPSTRLFLHKLPSVTYRHMHALHTTVAASSAATIRGTFSYKQPKVHDVEVRPGMTARMEGVDREISRIHFIDPQTEAPKPAPVTAVFKNLTSGTQQKPIEGAFYACWFADYVLQVDGENILELAHQKQHTIKAGKPYGYTESPPPSMQK</sequence>